<proteinExistence type="predicted"/>
<evidence type="ECO:0000313" key="1">
    <source>
        <dbReference type="EMBL" id="KAK3006862.1"/>
    </source>
</evidence>
<dbReference type="Proteomes" id="UP001188597">
    <property type="component" value="Unassembled WGS sequence"/>
</dbReference>
<protein>
    <submittedName>
        <fullName evidence="1">Uncharacterized protein</fullName>
    </submittedName>
</protein>
<sequence length="63" mass="7060">MDGVDLDDYPIITEGTKVGLTIKSNSPSQEHQSQIQIVGADQKFRQLGDQLTGFDHFINRNKN</sequence>
<keyword evidence="2" id="KW-1185">Reference proteome</keyword>
<reference evidence="1" key="1">
    <citation type="submission" date="2022-12" db="EMBL/GenBank/DDBJ databases">
        <title>Draft genome assemblies for two species of Escallonia (Escalloniales).</title>
        <authorList>
            <person name="Chanderbali A."/>
            <person name="Dervinis C."/>
            <person name="Anghel I."/>
            <person name="Soltis D."/>
            <person name="Soltis P."/>
            <person name="Zapata F."/>
        </authorList>
    </citation>
    <scope>NUCLEOTIDE SEQUENCE</scope>
    <source>
        <strain evidence="1">UCBG64.0493</strain>
        <tissue evidence="1">Leaf</tissue>
    </source>
</reference>
<evidence type="ECO:0000313" key="2">
    <source>
        <dbReference type="Proteomes" id="UP001188597"/>
    </source>
</evidence>
<organism evidence="1 2">
    <name type="scientific">Escallonia herrerae</name>
    <dbReference type="NCBI Taxonomy" id="1293975"/>
    <lineage>
        <taxon>Eukaryota</taxon>
        <taxon>Viridiplantae</taxon>
        <taxon>Streptophyta</taxon>
        <taxon>Embryophyta</taxon>
        <taxon>Tracheophyta</taxon>
        <taxon>Spermatophyta</taxon>
        <taxon>Magnoliopsida</taxon>
        <taxon>eudicotyledons</taxon>
        <taxon>Gunneridae</taxon>
        <taxon>Pentapetalae</taxon>
        <taxon>asterids</taxon>
        <taxon>campanulids</taxon>
        <taxon>Escalloniales</taxon>
        <taxon>Escalloniaceae</taxon>
        <taxon>Escallonia</taxon>
    </lineage>
</organism>
<gene>
    <name evidence="1" type="ORF">RJ639_016844</name>
</gene>
<dbReference type="EMBL" id="JAVXUP010001940">
    <property type="protein sequence ID" value="KAK3006862.1"/>
    <property type="molecule type" value="Genomic_DNA"/>
</dbReference>
<comment type="caution">
    <text evidence="1">The sequence shown here is derived from an EMBL/GenBank/DDBJ whole genome shotgun (WGS) entry which is preliminary data.</text>
</comment>
<accession>A0AA88VEK4</accession>
<dbReference type="AlphaFoldDB" id="A0AA88VEK4"/>
<name>A0AA88VEK4_9ASTE</name>